<dbReference type="Pfam" id="PF14895">
    <property type="entry name" value="PPPI_inhib"/>
    <property type="match status" value="1"/>
</dbReference>
<gene>
    <name evidence="2" type="ORF">TPSB3V08_LOCUS3372</name>
</gene>
<keyword evidence="1" id="KW-0472">Membrane</keyword>
<proteinExistence type="predicted"/>
<dbReference type="GO" id="GO:0019902">
    <property type="term" value="F:phosphatase binding"/>
    <property type="evidence" value="ECO:0007669"/>
    <property type="project" value="InterPro"/>
</dbReference>
<dbReference type="EMBL" id="OD001468">
    <property type="protein sequence ID" value="CAD7401985.1"/>
    <property type="molecule type" value="Genomic_DNA"/>
</dbReference>
<protein>
    <submittedName>
        <fullName evidence="2">Uncharacterized protein</fullName>
    </submittedName>
</protein>
<sequence>MVSPRTSSQPPTHRDLSLSFLPPSCLLIMTSHQASTPTSFLLITTLEDLMWSKKCWNVSLQLGKLPQSVELSRKLTNLRAILGFQYCQLITTKRTTSSDKCLFELLIRMSPRVVWIALGRRSLYIIEAEMNRLFRSEAFRPSLFFVLVVSFAVVSSHGVVLTMGIGPGLVLVALACPPPVIAVPACAVISENNAACLSGMTLKPA</sequence>
<dbReference type="InterPro" id="IPR026142">
    <property type="entry name" value="Pro_pase_1_reg_su_36"/>
</dbReference>
<keyword evidence="1" id="KW-0812">Transmembrane</keyword>
<keyword evidence="1" id="KW-1133">Transmembrane helix</keyword>
<name>A0A7R9CV15_TIMPO</name>
<dbReference type="AlphaFoldDB" id="A0A7R9CV15"/>
<reference evidence="2" key="1">
    <citation type="submission" date="2020-11" db="EMBL/GenBank/DDBJ databases">
        <authorList>
            <person name="Tran Van P."/>
        </authorList>
    </citation>
    <scope>NUCLEOTIDE SEQUENCE</scope>
</reference>
<accession>A0A7R9CV15</accession>
<dbReference type="PANTHER" id="PTHR21055">
    <property type="entry name" value="PROTEIN PHOSPHATASE 1 REGULATORY SUBUNIT 36"/>
    <property type="match status" value="1"/>
</dbReference>
<evidence type="ECO:0000256" key="1">
    <source>
        <dbReference type="SAM" id="Phobius"/>
    </source>
</evidence>
<feature type="transmembrane region" description="Helical" evidence="1">
    <location>
        <begin position="142"/>
        <end position="163"/>
    </location>
</feature>
<organism evidence="2">
    <name type="scientific">Timema poppense</name>
    <name type="common">Walking stick</name>
    <dbReference type="NCBI Taxonomy" id="170557"/>
    <lineage>
        <taxon>Eukaryota</taxon>
        <taxon>Metazoa</taxon>
        <taxon>Ecdysozoa</taxon>
        <taxon>Arthropoda</taxon>
        <taxon>Hexapoda</taxon>
        <taxon>Insecta</taxon>
        <taxon>Pterygota</taxon>
        <taxon>Neoptera</taxon>
        <taxon>Polyneoptera</taxon>
        <taxon>Phasmatodea</taxon>
        <taxon>Timematodea</taxon>
        <taxon>Timematoidea</taxon>
        <taxon>Timematidae</taxon>
        <taxon>Timema</taxon>
    </lineage>
</organism>
<dbReference type="PANTHER" id="PTHR21055:SF3">
    <property type="entry name" value="PROTEIN PHOSPHATASE 1 REGULATORY SUBUNIT 36"/>
    <property type="match status" value="1"/>
</dbReference>
<feature type="transmembrane region" description="Helical" evidence="1">
    <location>
        <begin position="169"/>
        <end position="190"/>
    </location>
</feature>
<evidence type="ECO:0000313" key="2">
    <source>
        <dbReference type="EMBL" id="CAD7401985.1"/>
    </source>
</evidence>